<keyword evidence="3" id="KW-1185">Reference proteome</keyword>
<dbReference type="RefSeq" id="WP_180155092.1">
    <property type="nucleotide sequence ID" value="NZ_JACCEM010000005.1"/>
</dbReference>
<dbReference type="AlphaFoldDB" id="A0A853G5C4"/>
<evidence type="ECO:0000313" key="2">
    <source>
        <dbReference type="EMBL" id="NYT49786.1"/>
    </source>
</evidence>
<comment type="caution">
    <text evidence="2">The sequence shown here is derived from an EMBL/GenBank/DDBJ whole genome shotgun (WGS) entry which is preliminary data.</text>
</comment>
<gene>
    <name evidence="2" type="ORF">H0A72_10755</name>
</gene>
<sequence length="78" mass="8526">MAQDIPRPPQRPISPTSPEEFSEWALRTARGLGLSKAADEYPEQLIRAAAMARAGVEALEEDMPGIALLPRPAWSLTK</sequence>
<organism evidence="2 3">
    <name type="scientific">Parapusillimonas granuli</name>
    <dbReference type="NCBI Taxonomy" id="380911"/>
    <lineage>
        <taxon>Bacteria</taxon>
        <taxon>Pseudomonadati</taxon>
        <taxon>Pseudomonadota</taxon>
        <taxon>Betaproteobacteria</taxon>
        <taxon>Burkholderiales</taxon>
        <taxon>Alcaligenaceae</taxon>
        <taxon>Parapusillimonas</taxon>
    </lineage>
</organism>
<accession>A0A853G5C4</accession>
<proteinExistence type="predicted"/>
<protein>
    <submittedName>
        <fullName evidence="2">Uncharacterized protein</fullName>
    </submittedName>
</protein>
<evidence type="ECO:0000256" key="1">
    <source>
        <dbReference type="SAM" id="MobiDB-lite"/>
    </source>
</evidence>
<dbReference type="EMBL" id="JACCEM010000005">
    <property type="protein sequence ID" value="NYT49786.1"/>
    <property type="molecule type" value="Genomic_DNA"/>
</dbReference>
<reference evidence="2 3" key="1">
    <citation type="submission" date="2020-07" db="EMBL/GenBank/DDBJ databases">
        <title>Taxonomic revisions and descriptions of new bacterial species based on genomic comparisons in the high-G+C-content subgroup of the family Alcaligenaceae.</title>
        <authorList>
            <person name="Szabo A."/>
            <person name="Felfoldi T."/>
        </authorList>
    </citation>
    <scope>NUCLEOTIDE SEQUENCE [LARGE SCALE GENOMIC DNA]</scope>
    <source>
        <strain evidence="2 3">LMG 24012</strain>
    </source>
</reference>
<feature type="region of interest" description="Disordered" evidence="1">
    <location>
        <begin position="1"/>
        <end position="21"/>
    </location>
</feature>
<dbReference type="Proteomes" id="UP000559809">
    <property type="component" value="Unassembled WGS sequence"/>
</dbReference>
<feature type="compositionally biased region" description="Pro residues" evidence="1">
    <location>
        <begin position="1"/>
        <end position="12"/>
    </location>
</feature>
<evidence type="ECO:0000313" key="3">
    <source>
        <dbReference type="Proteomes" id="UP000559809"/>
    </source>
</evidence>
<name>A0A853G5C4_9BURK</name>